<dbReference type="RefSeq" id="WP_078751774.1">
    <property type="nucleotide sequence ID" value="NZ_FUXU01000011.1"/>
</dbReference>
<dbReference type="Proteomes" id="UP000190162">
    <property type="component" value="Unassembled WGS sequence"/>
</dbReference>
<reference evidence="2" key="1">
    <citation type="submission" date="2017-02" db="EMBL/GenBank/DDBJ databases">
        <authorList>
            <person name="Varghese N."/>
            <person name="Submissions S."/>
        </authorList>
    </citation>
    <scope>NUCLEOTIDE SEQUENCE [LARGE SCALE GENOMIC DNA]</scope>
    <source>
        <strain evidence="2">DSM 22720</strain>
    </source>
</reference>
<sequence>MYVVDELTFECFDNTTISVVDRAVNGLMDALRYNGQVLGREFPMVLGDGQFHVRAVCPEKDSLSIKYNSPQVSGKLRQLSDACLLSPKVKVLGRDINSEESAADEPRSWQVLYTTYVHTCSPLRCGETLLSIPLYRIPATFNGDHKAEVKWQTEWQACDEIQMAGAFKAEHAALAEIQDADSLLFRKGWDIRGRIEYLTKIPTYYYQYRVGGEGVESELARKCPKCGGNWLQDAPIHDVFHFKCEECRIVSNLSWDFQ</sequence>
<name>A0A1T4UBW8_9GAMM</name>
<evidence type="ECO:0000313" key="1">
    <source>
        <dbReference type="EMBL" id="SKA50183.1"/>
    </source>
</evidence>
<dbReference type="OrthoDB" id="5589102at2"/>
<dbReference type="Pfam" id="PF10071">
    <property type="entry name" value="DUF2310"/>
    <property type="match status" value="1"/>
</dbReference>
<keyword evidence="2" id="KW-1185">Reference proteome</keyword>
<organism evidence="1 2">
    <name type="scientific">Enterovibrio nigricans DSM 22720</name>
    <dbReference type="NCBI Taxonomy" id="1121868"/>
    <lineage>
        <taxon>Bacteria</taxon>
        <taxon>Pseudomonadati</taxon>
        <taxon>Pseudomonadota</taxon>
        <taxon>Gammaproteobacteria</taxon>
        <taxon>Vibrionales</taxon>
        <taxon>Vibrionaceae</taxon>
        <taxon>Enterovibrio</taxon>
    </lineage>
</organism>
<proteinExistence type="predicted"/>
<accession>A0A1T4UBW8</accession>
<dbReference type="EMBL" id="FUXU01000011">
    <property type="protein sequence ID" value="SKA50183.1"/>
    <property type="molecule type" value="Genomic_DNA"/>
</dbReference>
<evidence type="ECO:0000313" key="2">
    <source>
        <dbReference type="Proteomes" id="UP000190162"/>
    </source>
</evidence>
<protein>
    <submittedName>
        <fullName evidence="1">Predicted nucleic acid-binding protein, contains Zn-ribbon domain</fullName>
    </submittedName>
</protein>
<gene>
    <name evidence="1" type="ORF">SAMN02745132_01338</name>
</gene>
<dbReference type="PIRSF" id="PIRSF029037">
    <property type="entry name" value="UCP029037_Zn_ribbon"/>
    <property type="match status" value="1"/>
</dbReference>
<dbReference type="AlphaFoldDB" id="A0A1T4UBW8"/>
<dbReference type="InterPro" id="IPR016908">
    <property type="entry name" value="UCP029037"/>
</dbReference>